<evidence type="ECO:0000313" key="2">
    <source>
        <dbReference type="EMBL" id="KAK2771853.1"/>
    </source>
</evidence>
<keyword evidence="1" id="KW-0175">Coiled coil</keyword>
<proteinExistence type="predicted"/>
<gene>
    <name evidence="2" type="ORF">CKAH01_14187</name>
</gene>
<reference evidence="2" key="1">
    <citation type="submission" date="2023-02" db="EMBL/GenBank/DDBJ databases">
        <title>Colletotrichum kahawae CIFC_Que2 genome sequencing and assembly.</title>
        <authorList>
            <person name="Baroncelli R."/>
        </authorList>
    </citation>
    <scope>NUCLEOTIDE SEQUENCE</scope>
    <source>
        <strain evidence="2">CIFC_Que2</strain>
    </source>
</reference>
<evidence type="ECO:0000313" key="3">
    <source>
        <dbReference type="Proteomes" id="UP001281614"/>
    </source>
</evidence>
<dbReference type="AlphaFoldDB" id="A0AAE0DCY1"/>
<name>A0AAE0DCY1_COLKA</name>
<accession>A0AAE0DCY1</accession>
<dbReference type="Proteomes" id="UP001281614">
    <property type="component" value="Unassembled WGS sequence"/>
</dbReference>
<comment type="caution">
    <text evidence="2">The sequence shown here is derived from an EMBL/GenBank/DDBJ whole genome shotgun (WGS) entry which is preliminary data.</text>
</comment>
<sequence>MKEDSEENDNNKELKQQLAKANSNIKQMQGIFNESA</sequence>
<organism evidence="2 3">
    <name type="scientific">Colletotrichum kahawae</name>
    <name type="common">Coffee berry disease fungus</name>
    <dbReference type="NCBI Taxonomy" id="34407"/>
    <lineage>
        <taxon>Eukaryota</taxon>
        <taxon>Fungi</taxon>
        <taxon>Dikarya</taxon>
        <taxon>Ascomycota</taxon>
        <taxon>Pezizomycotina</taxon>
        <taxon>Sordariomycetes</taxon>
        <taxon>Hypocreomycetidae</taxon>
        <taxon>Glomerellales</taxon>
        <taxon>Glomerellaceae</taxon>
        <taxon>Colletotrichum</taxon>
        <taxon>Colletotrichum gloeosporioides species complex</taxon>
    </lineage>
</organism>
<dbReference type="EMBL" id="VYYT01000075">
    <property type="protein sequence ID" value="KAK2771853.1"/>
    <property type="molecule type" value="Genomic_DNA"/>
</dbReference>
<evidence type="ECO:0000256" key="1">
    <source>
        <dbReference type="SAM" id="Coils"/>
    </source>
</evidence>
<feature type="coiled-coil region" evidence="1">
    <location>
        <begin position="4"/>
        <end position="31"/>
    </location>
</feature>
<protein>
    <submittedName>
        <fullName evidence="2">Uncharacterized protein</fullName>
    </submittedName>
</protein>
<keyword evidence="3" id="KW-1185">Reference proteome</keyword>